<evidence type="ECO:0000256" key="3">
    <source>
        <dbReference type="ARBA" id="ARBA00022989"/>
    </source>
</evidence>
<dbReference type="AlphaFoldDB" id="A0A8J6LXT0"/>
<reference evidence="8" key="1">
    <citation type="journal article" date="2018" name="Int. J. Syst. Evol. Microbiol.">
        <title>Neptunicella marina gen. nov., sp. nov., isolated from surface seawater.</title>
        <authorList>
            <person name="Liu X."/>
            <person name="Lai Q."/>
            <person name="Du Y."/>
            <person name="Zhang X."/>
            <person name="Liu Z."/>
            <person name="Sun F."/>
            <person name="Shao Z."/>
        </authorList>
    </citation>
    <scope>NUCLEOTIDE SEQUENCE</scope>
    <source>
        <strain evidence="8">S27-2</strain>
    </source>
</reference>
<comment type="subcellular location">
    <subcellularLocation>
        <location evidence="7">Cell membrane</location>
    </subcellularLocation>
    <subcellularLocation>
        <location evidence="7">Bacterial flagellum basal body</location>
    </subcellularLocation>
</comment>
<dbReference type="RefSeq" id="WP_186505451.1">
    <property type="nucleotide sequence ID" value="NZ_JACNEP010000002.1"/>
</dbReference>
<dbReference type="Proteomes" id="UP000601768">
    <property type="component" value="Unassembled WGS sequence"/>
</dbReference>
<keyword evidence="9" id="KW-1185">Reference proteome</keyword>
<dbReference type="GO" id="GO:0009425">
    <property type="term" value="C:bacterial-type flagellum basal body"/>
    <property type="evidence" value="ECO:0007669"/>
    <property type="project" value="UniProtKB-SubCell"/>
</dbReference>
<evidence type="ECO:0000313" key="9">
    <source>
        <dbReference type="Proteomes" id="UP000601768"/>
    </source>
</evidence>
<organism evidence="8 9">
    <name type="scientific">Neptunicella marina</name>
    <dbReference type="NCBI Taxonomy" id="2125989"/>
    <lineage>
        <taxon>Bacteria</taxon>
        <taxon>Pseudomonadati</taxon>
        <taxon>Pseudomonadota</taxon>
        <taxon>Gammaproteobacteria</taxon>
        <taxon>Alteromonadales</taxon>
        <taxon>Alteromonadaceae</taxon>
        <taxon>Neptunicella</taxon>
    </lineage>
</organism>
<evidence type="ECO:0000256" key="5">
    <source>
        <dbReference type="ARBA" id="ARBA00023143"/>
    </source>
</evidence>
<dbReference type="PANTHER" id="PTHR38766:SF1">
    <property type="entry name" value="FLAGELLAR PROTEIN FLIO"/>
    <property type="match status" value="1"/>
</dbReference>
<dbReference type="NCBIfam" id="TIGR03500">
    <property type="entry name" value="FliO_TIGR"/>
    <property type="match status" value="1"/>
</dbReference>
<evidence type="ECO:0000256" key="2">
    <source>
        <dbReference type="ARBA" id="ARBA00022692"/>
    </source>
</evidence>
<proteinExistence type="inferred from homology"/>
<name>A0A8J6LXT0_9ALTE</name>
<dbReference type="GO" id="GO:0044781">
    <property type="term" value="P:bacterial-type flagellum organization"/>
    <property type="evidence" value="ECO:0007669"/>
    <property type="project" value="UniProtKB-UniRule"/>
</dbReference>
<dbReference type="Pfam" id="PF04347">
    <property type="entry name" value="FliO"/>
    <property type="match status" value="1"/>
</dbReference>
<evidence type="ECO:0000313" key="8">
    <source>
        <dbReference type="EMBL" id="MBC3764990.1"/>
    </source>
</evidence>
<reference evidence="8" key="2">
    <citation type="submission" date="2020-08" db="EMBL/GenBank/DDBJ databases">
        <authorList>
            <person name="Lai Q."/>
        </authorList>
    </citation>
    <scope>NUCLEOTIDE SEQUENCE</scope>
    <source>
        <strain evidence="8">S27-2</strain>
    </source>
</reference>
<feature type="transmembrane region" description="Helical" evidence="7">
    <location>
        <begin position="43"/>
        <end position="64"/>
    </location>
</feature>
<dbReference type="InterPro" id="IPR022781">
    <property type="entry name" value="Flagellar_biosynth_FliO"/>
</dbReference>
<keyword evidence="3 7" id="KW-1133">Transmembrane helix</keyword>
<keyword evidence="1 7" id="KW-1003">Cell membrane</keyword>
<comment type="caution">
    <text evidence="8">The sequence shown here is derived from an EMBL/GenBank/DDBJ whole genome shotgun (WGS) entry which is preliminary data.</text>
</comment>
<evidence type="ECO:0000256" key="1">
    <source>
        <dbReference type="ARBA" id="ARBA00022475"/>
    </source>
</evidence>
<dbReference type="GO" id="GO:0005886">
    <property type="term" value="C:plasma membrane"/>
    <property type="evidence" value="ECO:0007669"/>
    <property type="project" value="UniProtKB-SubCell"/>
</dbReference>
<accession>A0A8J6LXT0</accession>
<evidence type="ECO:0000256" key="7">
    <source>
        <dbReference type="RuleBase" id="RU362064"/>
    </source>
</evidence>
<comment type="similarity">
    <text evidence="6 7">Belongs to the FliO/MopB family.</text>
</comment>
<gene>
    <name evidence="8" type="primary">fliO</name>
    <name evidence="8" type="ORF">H8B19_03815</name>
</gene>
<keyword evidence="5 7" id="KW-0975">Bacterial flagellum</keyword>
<dbReference type="InterPro" id="IPR052205">
    <property type="entry name" value="FliO/MopB"/>
</dbReference>
<keyword evidence="8" id="KW-0969">Cilium</keyword>
<sequence length="147" mass="16326">MLLVKSKELKNSVNFLFRPLAGGLFLLSPAVFAESATPTTASSFVSILLSLIVVLAIIFSLGYLMRRFNVTHTGSHQMKIVSSMMLGNRERVMLIQVGEEQHLLGVTAQQINHLSKLETPVITDESAESFKQKLGHFMKNNKEANHD</sequence>
<protein>
    <recommendedName>
        <fullName evidence="7">Flagellar protein</fullName>
    </recommendedName>
</protein>
<keyword evidence="2 7" id="KW-0812">Transmembrane</keyword>
<evidence type="ECO:0000256" key="6">
    <source>
        <dbReference type="ARBA" id="ARBA00037937"/>
    </source>
</evidence>
<dbReference type="EMBL" id="JACNEP010000002">
    <property type="protein sequence ID" value="MBC3764990.1"/>
    <property type="molecule type" value="Genomic_DNA"/>
</dbReference>
<keyword evidence="8" id="KW-0966">Cell projection</keyword>
<dbReference type="PANTHER" id="PTHR38766">
    <property type="entry name" value="FLAGELLAR PROTEIN FLIO"/>
    <property type="match status" value="1"/>
</dbReference>
<keyword evidence="4 7" id="KW-0472">Membrane</keyword>
<keyword evidence="8" id="KW-0282">Flagellum</keyword>
<evidence type="ECO:0000256" key="4">
    <source>
        <dbReference type="ARBA" id="ARBA00023136"/>
    </source>
</evidence>